<evidence type="ECO:0000256" key="5">
    <source>
        <dbReference type="ARBA" id="ARBA00022692"/>
    </source>
</evidence>
<dbReference type="InterPro" id="IPR004776">
    <property type="entry name" value="Mem_transp_PIN-like"/>
</dbReference>
<feature type="transmembrane region" description="Helical" evidence="8">
    <location>
        <begin position="190"/>
        <end position="210"/>
    </location>
</feature>
<dbReference type="OrthoDB" id="9798064at2"/>
<dbReference type="EMBL" id="JXSU01000007">
    <property type="protein sequence ID" value="KIS24384.1"/>
    <property type="molecule type" value="Genomic_DNA"/>
</dbReference>
<evidence type="ECO:0000256" key="3">
    <source>
        <dbReference type="ARBA" id="ARBA00022448"/>
    </source>
</evidence>
<feature type="transmembrane region" description="Helical" evidence="8">
    <location>
        <begin position="69"/>
        <end position="88"/>
    </location>
</feature>
<feature type="transmembrane region" description="Helical" evidence="8">
    <location>
        <begin position="100"/>
        <end position="119"/>
    </location>
</feature>
<evidence type="ECO:0000256" key="7">
    <source>
        <dbReference type="ARBA" id="ARBA00023136"/>
    </source>
</evidence>
<evidence type="ECO:0000256" key="1">
    <source>
        <dbReference type="ARBA" id="ARBA00004651"/>
    </source>
</evidence>
<keyword evidence="4" id="KW-1003">Cell membrane</keyword>
<keyword evidence="3" id="KW-0813">Transport</keyword>
<feature type="transmembrane region" description="Helical" evidence="8">
    <location>
        <begin position="158"/>
        <end position="184"/>
    </location>
</feature>
<dbReference type="PATRIC" id="fig|1379739.3.peg.2915"/>
<evidence type="ECO:0000256" key="8">
    <source>
        <dbReference type="SAM" id="Phobius"/>
    </source>
</evidence>
<organism evidence="9 10">
    <name type="scientific">Clostridium botulinum B2 450</name>
    <dbReference type="NCBI Taxonomy" id="1379739"/>
    <lineage>
        <taxon>Bacteria</taxon>
        <taxon>Bacillati</taxon>
        <taxon>Bacillota</taxon>
        <taxon>Clostridia</taxon>
        <taxon>Eubacteriales</taxon>
        <taxon>Clostridiaceae</taxon>
        <taxon>Clostridium</taxon>
    </lineage>
</organism>
<keyword evidence="5 8" id="KW-0812">Transmembrane</keyword>
<dbReference type="HOGENOM" id="CLU_056175_1_0_9"/>
<keyword evidence="6 8" id="KW-1133">Transmembrane helix</keyword>
<accession>A0A0D1AML2</accession>
<dbReference type="PANTHER" id="PTHR36838:SF1">
    <property type="entry name" value="SLR1864 PROTEIN"/>
    <property type="match status" value="1"/>
</dbReference>
<feature type="transmembrane region" description="Helical" evidence="8">
    <location>
        <begin position="276"/>
        <end position="301"/>
    </location>
</feature>
<dbReference type="Gene3D" id="1.20.1530.20">
    <property type="match status" value="1"/>
</dbReference>
<comment type="caution">
    <text evidence="9">The sequence shown here is derived from an EMBL/GenBank/DDBJ whole genome shotgun (WGS) entry which is preliminary data.</text>
</comment>
<proteinExistence type="inferred from homology"/>
<dbReference type="RefSeq" id="WP_042384613.1">
    <property type="nucleotide sequence ID" value="NZ_JXSU01000007.1"/>
</dbReference>
<protein>
    <submittedName>
        <fullName evidence="9">Transporter</fullName>
    </submittedName>
</protein>
<sequence length="302" mass="33193">MKSNIINQVLILSIIMGIGVICGKRKILNEEANKKLSDLLVKVTLPCLIVSSFNYNFTGDMIKNAKMFFIYSIIIHIALLLISGLFFVKYNERARKVLKFSTIFSNSAFMGYPVIEALYGKVGVFYASIFGIPFNIFMLSAGIMIYTGERDVKNLKGILKHPGIIATVLGMFILVFSISIPIPINTALQYVGSMTTPLSMIIVGSMLADINIKEIFSGTEAYYGSFVRLIIIPALVYILMIVVKADKLLLEICVILEAMPTAVLATVLAEEYDGDVVLAAKCVFITTILSVITIPLVVAFIS</sequence>
<dbReference type="GO" id="GO:0005886">
    <property type="term" value="C:plasma membrane"/>
    <property type="evidence" value="ECO:0007669"/>
    <property type="project" value="UniProtKB-SubCell"/>
</dbReference>
<dbReference type="InterPro" id="IPR038770">
    <property type="entry name" value="Na+/solute_symporter_sf"/>
</dbReference>
<dbReference type="Pfam" id="PF03547">
    <property type="entry name" value="Mem_trans"/>
    <property type="match status" value="2"/>
</dbReference>
<evidence type="ECO:0000256" key="4">
    <source>
        <dbReference type="ARBA" id="ARBA00022475"/>
    </source>
</evidence>
<evidence type="ECO:0000256" key="2">
    <source>
        <dbReference type="ARBA" id="ARBA00010145"/>
    </source>
</evidence>
<evidence type="ECO:0000313" key="10">
    <source>
        <dbReference type="Proteomes" id="UP000032250"/>
    </source>
</evidence>
<gene>
    <name evidence="9" type="ORF">N495_12655</name>
</gene>
<comment type="subcellular location">
    <subcellularLocation>
        <location evidence="1">Cell membrane</location>
        <topology evidence="1">Multi-pass membrane protein</topology>
    </subcellularLocation>
</comment>
<dbReference type="PANTHER" id="PTHR36838">
    <property type="entry name" value="AUXIN EFFLUX CARRIER FAMILY PROTEIN"/>
    <property type="match status" value="1"/>
</dbReference>
<name>A0A0D1AML2_CLOBO</name>
<keyword evidence="7 8" id="KW-0472">Membrane</keyword>
<comment type="similarity">
    <text evidence="2">Belongs to the auxin efflux carrier (TC 2.A.69) family.</text>
</comment>
<feature type="transmembrane region" description="Helical" evidence="8">
    <location>
        <begin position="248"/>
        <end position="269"/>
    </location>
</feature>
<reference evidence="9 10" key="1">
    <citation type="submission" date="2014-06" db="EMBL/GenBank/DDBJ databases">
        <title>Genome characterization of distinct group I Clostridium botulinum lineages.</title>
        <authorList>
            <person name="Giordani F."/>
            <person name="Anselmo A."/>
            <person name="Fillo S."/>
            <person name="Palozzi A.M."/>
            <person name="Fortunato A."/>
            <person name="Gentile B."/>
            <person name="Ciammaruconi A."/>
            <person name="Anniballi F."/>
            <person name="De Medici D."/>
            <person name="Lista F."/>
        </authorList>
    </citation>
    <scope>NUCLEOTIDE SEQUENCE [LARGE SCALE GENOMIC DNA]</scope>
    <source>
        <strain evidence="9 10">B2 450</strain>
    </source>
</reference>
<feature type="transmembrane region" description="Helical" evidence="8">
    <location>
        <begin position="39"/>
        <end position="57"/>
    </location>
</feature>
<dbReference type="AlphaFoldDB" id="A0A0D1AML2"/>
<evidence type="ECO:0000313" key="9">
    <source>
        <dbReference type="EMBL" id="KIS24384.1"/>
    </source>
</evidence>
<feature type="transmembrane region" description="Helical" evidence="8">
    <location>
        <begin position="222"/>
        <end position="242"/>
    </location>
</feature>
<feature type="transmembrane region" description="Helical" evidence="8">
    <location>
        <begin position="125"/>
        <end position="146"/>
    </location>
</feature>
<dbReference type="GO" id="GO:0055085">
    <property type="term" value="P:transmembrane transport"/>
    <property type="evidence" value="ECO:0007669"/>
    <property type="project" value="InterPro"/>
</dbReference>
<dbReference type="Proteomes" id="UP000032250">
    <property type="component" value="Unassembled WGS sequence"/>
</dbReference>
<evidence type="ECO:0000256" key="6">
    <source>
        <dbReference type="ARBA" id="ARBA00022989"/>
    </source>
</evidence>
<feature type="transmembrane region" description="Helical" evidence="8">
    <location>
        <begin position="6"/>
        <end position="27"/>
    </location>
</feature>